<dbReference type="AlphaFoldDB" id="A0A1H8H5J6"/>
<evidence type="ECO:0000313" key="2">
    <source>
        <dbReference type="EMBL" id="SEN51622.1"/>
    </source>
</evidence>
<dbReference type="CDD" id="cd07043">
    <property type="entry name" value="STAS_anti-anti-sigma_factors"/>
    <property type="match status" value="1"/>
</dbReference>
<dbReference type="Proteomes" id="UP000198953">
    <property type="component" value="Unassembled WGS sequence"/>
</dbReference>
<gene>
    <name evidence="2" type="ORF">SAMN05660976_07734</name>
</gene>
<protein>
    <submittedName>
        <fullName evidence="2">Anti-anti-sigma factor</fullName>
    </submittedName>
</protein>
<feature type="domain" description="STAS" evidence="1">
    <location>
        <begin position="16"/>
        <end position="116"/>
    </location>
</feature>
<evidence type="ECO:0000259" key="1">
    <source>
        <dbReference type="PROSITE" id="PS50801"/>
    </source>
</evidence>
<organism evidence="2 3">
    <name type="scientific">Nonomuraea pusilla</name>
    <dbReference type="NCBI Taxonomy" id="46177"/>
    <lineage>
        <taxon>Bacteria</taxon>
        <taxon>Bacillati</taxon>
        <taxon>Actinomycetota</taxon>
        <taxon>Actinomycetes</taxon>
        <taxon>Streptosporangiales</taxon>
        <taxon>Streptosporangiaceae</taxon>
        <taxon>Nonomuraea</taxon>
    </lineage>
</organism>
<dbReference type="Gene3D" id="3.30.750.24">
    <property type="entry name" value="STAS domain"/>
    <property type="match status" value="1"/>
</dbReference>
<accession>A0A1H8H5J6</accession>
<dbReference type="SUPFAM" id="SSF52091">
    <property type="entry name" value="SpoIIaa-like"/>
    <property type="match status" value="1"/>
</dbReference>
<dbReference type="Pfam" id="PF13466">
    <property type="entry name" value="STAS_2"/>
    <property type="match status" value="1"/>
</dbReference>
<evidence type="ECO:0000313" key="3">
    <source>
        <dbReference type="Proteomes" id="UP000198953"/>
    </source>
</evidence>
<dbReference type="PROSITE" id="PS50801">
    <property type="entry name" value="STAS"/>
    <property type="match status" value="1"/>
</dbReference>
<dbReference type="RefSeq" id="WP_176573255.1">
    <property type="nucleotide sequence ID" value="NZ_BBZG01000001.1"/>
</dbReference>
<reference evidence="2 3" key="1">
    <citation type="submission" date="2016-10" db="EMBL/GenBank/DDBJ databases">
        <authorList>
            <person name="de Groot N.N."/>
        </authorList>
    </citation>
    <scope>NUCLEOTIDE SEQUENCE [LARGE SCALE GENOMIC DNA]</scope>
    <source>
        <strain evidence="2 3">DSM 43357</strain>
    </source>
</reference>
<name>A0A1H8H5J6_9ACTN</name>
<keyword evidence="3" id="KW-1185">Reference proteome</keyword>
<dbReference type="STRING" id="46177.SAMN05660976_07734"/>
<dbReference type="InterPro" id="IPR036513">
    <property type="entry name" value="STAS_dom_sf"/>
</dbReference>
<dbReference type="InterPro" id="IPR002645">
    <property type="entry name" value="STAS_dom"/>
</dbReference>
<dbReference type="InterPro" id="IPR058548">
    <property type="entry name" value="MlaB-like_STAS"/>
</dbReference>
<sequence>MTGPLRITEFTAGFRITVLTLEGVLDLDSYPLLQVRLAGALALHQPPLVAVEVSRLLSADSYGLSVLVAADQHARASGGGMSVCGAGDLLLATFRQRGLDGCLTLHASLADALRDLRPAVGEGD</sequence>
<proteinExistence type="predicted"/>
<dbReference type="EMBL" id="FOBF01000028">
    <property type="protein sequence ID" value="SEN51622.1"/>
    <property type="molecule type" value="Genomic_DNA"/>
</dbReference>